<gene>
    <name evidence="1" type="ordered locus">TEH_08490</name>
</gene>
<reference evidence="1 2" key="1">
    <citation type="submission" date="2011-01" db="EMBL/GenBank/DDBJ databases">
        <title>Whole genome sequence of Tetragenococcus halophilus NBRC 12172.</title>
        <authorList>
            <person name="Nakazawa H."/>
            <person name="Omata S."/>
            <person name="Koga C."/>
            <person name="Watanabe Y."/>
            <person name="Katano Y."/>
            <person name="Ito N."/>
            <person name="Tsukatani N."/>
            <person name="Ankai A."/>
            <person name="Oguchi A."/>
            <person name="Fukui S."/>
            <person name="Yashiro I."/>
            <person name="Kamata S."/>
            <person name="Hashimoto Y."/>
            <person name="Yamazaki J."/>
            <person name="Taguchi H."/>
            <person name="Tanaka A."/>
            <person name="Koyama T."/>
            <person name="Ichige A."/>
            <person name="Hanya Y."/>
            <person name="Tanikawa S."/>
            <person name="Yamazaki S."/>
            <person name="Fujita N."/>
        </authorList>
    </citation>
    <scope>NUCLEOTIDE SEQUENCE [LARGE SCALE GENOMIC DNA]</scope>
    <source>
        <strain evidence="2">DSM 20338 / JCM 20259 / NCIMB 9735 / NBRC 12172</strain>
    </source>
</reference>
<evidence type="ECO:0000313" key="1">
    <source>
        <dbReference type="EMBL" id="BAK94176.1"/>
    </source>
</evidence>
<dbReference type="EMBL" id="AP012046">
    <property type="protein sequence ID" value="BAK94176.1"/>
    <property type="molecule type" value="Genomic_DNA"/>
</dbReference>
<organism evidence="1 2">
    <name type="scientific">Tetragenococcus halophilus (strain DSM 20338 / JCM 20259 / NCIMB 9735 / NBRC 12172)</name>
    <name type="common">Pediococcus halophilus</name>
    <dbReference type="NCBI Taxonomy" id="945021"/>
    <lineage>
        <taxon>Bacteria</taxon>
        <taxon>Bacillati</taxon>
        <taxon>Bacillota</taxon>
        <taxon>Bacilli</taxon>
        <taxon>Lactobacillales</taxon>
        <taxon>Enterococcaceae</taxon>
        <taxon>Tetragenococcus</taxon>
    </lineage>
</organism>
<name>A0AAN1SGN2_TETHN</name>
<evidence type="ECO:0000313" key="2">
    <source>
        <dbReference type="Proteomes" id="UP000002663"/>
    </source>
</evidence>
<dbReference type="AlphaFoldDB" id="A0AAN1SGN2"/>
<dbReference type="KEGG" id="thl:TEH_08490"/>
<proteinExistence type="predicted"/>
<dbReference type="Proteomes" id="UP000002663">
    <property type="component" value="Chromosome"/>
</dbReference>
<accession>A0AAN1SGN2</accession>
<sequence length="81" mass="9467">MGICEEVSFVKVKQGSRFKMTNKGKTYSVLVTYVNYGLYILDFYYDGEFKTSKAVDKQFFKRNESVIDWDNGLGRRKDNAK</sequence>
<protein>
    <submittedName>
        <fullName evidence="1">Uncharacterized protein</fullName>
    </submittedName>
</protein>